<protein>
    <submittedName>
        <fullName evidence="2">Uncharacterized protein</fullName>
    </submittedName>
</protein>
<feature type="compositionally biased region" description="Polar residues" evidence="1">
    <location>
        <begin position="1"/>
        <end position="19"/>
    </location>
</feature>
<dbReference type="EMBL" id="MT631513">
    <property type="protein sequence ID" value="QNO52559.1"/>
    <property type="molecule type" value="Genomic_DNA"/>
</dbReference>
<gene>
    <name evidence="2" type="ORF">BJKGENCM_00049</name>
</gene>
<organism evidence="2">
    <name type="scientific">Candidatus Methanophagaceae archaeon ANME-1 ERB6</name>
    <dbReference type="NCBI Taxonomy" id="2759912"/>
    <lineage>
        <taxon>Archaea</taxon>
        <taxon>Methanobacteriati</taxon>
        <taxon>Methanobacteriota</taxon>
        <taxon>Stenosarchaea group</taxon>
        <taxon>Methanomicrobia</taxon>
        <taxon>Candidatus Methanophagales</taxon>
        <taxon>Candidatus Methanophagaceae</taxon>
    </lineage>
</organism>
<evidence type="ECO:0000313" key="2">
    <source>
        <dbReference type="EMBL" id="QNO52559.1"/>
    </source>
</evidence>
<dbReference type="AlphaFoldDB" id="A0A7G9YX25"/>
<reference evidence="2" key="1">
    <citation type="submission" date="2020-06" db="EMBL/GenBank/DDBJ databases">
        <title>Unique genomic features of the anaerobic methanotrophic archaea.</title>
        <authorList>
            <person name="Chadwick G.L."/>
            <person name="Skennerton C.T."/>
            <person name="Laso-Perez R."/>
            <person name="Leu A.O."/>
            <person name="Speth D.R."/>
            <person name="Yu H."/>
            <person name="Morgan-Lang C."/>
            <person name="Hatzenpichler R."/>
            <person name="Goudeau D."/>
            <person name="Malmstrom R."/>
            <person name="Brazelton W.J."/>
            <person name="Woyke T."/>
            <person name="Hallam S.J."/>
            <person name="Tyson G.W."/>
            <person name="Wegener G."/>
            <person name="Boetius A."/>
            <person name="Orphan V."/>
        </authorList>
    </citation>
    <scope>NUCLEOTIDE SEQUENCE</scope>
</reference>
<sequence length="59" mass="6818">MENKNSSLSEESQTVSKTSEPPYIKGKEEITKFEIKIEEDKYSIDKPRKVTITARIIND</sequence>
<evidence type="ECO:0000256" key="1">
    <source>
        <dbReference type="SAM" id="MobiDB-lite"/>
    </source>
</evidence>
<name>A0A7G9YX25_9EURY</name>
<feature type="region of interest" description="Disordered" evidence="1">
    <location>
        <begin position="1"/>
        <end position="24"/>
    </location>
</feature>
<accession>A0A7G9YX25</accession>
<proteinExistence type="predicted"/>